<sequence>MPGYLLHAGTTVACAHTGEVTPATGPGPGTRVKVGGFPVTVATDMYTVRHCPLPAQPGTGPCVSALWAKGASRVLAGGVPVVLSDSPSVCTPTGTPLTVQVAVQRRVRGV</sequence>
<dbReference type="RefSeq" id="WP_350788762.1">
    <property type="nucleotide sequence ID" value="NZ_JBEPEK010000470.1"/>
</dbReference>
<accession>A0ABV1X9I4</accession>
<comment type="caution">
    <text evidence="1">The sequence shown here is derived from an EMBL/GenBank/DDBJ whole genome shotgun (WGS) entry which is preliminary data.</text>
</comment>
<evidence type="ECO:0000313" key="2">
    <source>
        <dbReference type="Proteomes" id="UP001474181"/>
    </source>
</evidence>
<organism evidence="1 2">
    <name type="scientific">Streptomyces hyaluromycini</name>
    <dbReference type="NCBI Taxonomy" id="1377993"/>
    <lineage>
        <taxon>Bacteria</taxon>
        <taxon>Bacillati</taxon>
        <taxon>Actinomycetota</taxon>
        <taxon>Actinomycetes</taxon>
        <taxon>Kitasatosporales</taxon>
        <taxon>Streptomycetaceae</taxon>
        <taxon>Streptomyces</taxon>
    </lineage>
</organism>
<dbReference type="Proteomes" id="UP001474181">
    <property type="component" value="Unassembled WGS sequence"/>
</dbReference>
<reference evidence="1 2" key="1">
    <citation type="submission" date="2024-06" db="EMBL/GenBank/DDBJ databases">
        <title>The Natural Products Discovery Center: Release of the First 8490 Sequenced Strains for Exploring Actinobacteria Biosynthetic Diversity.</title>
        <authorList>
            <person name="Kalkreuter E."/>
            <person name="Kautsar S.A."/>
            <person name="Yang D."/>
            <person name="Bader C.D."/>
            <person name="Teijaro C.N."/>
            <person name="Fluegel L."/>
            <person name="Davis C.M."/>
            <person name="Simpson J.R."/>
            <person name="Lauterbach L."/>
            <person name="Steele A.D."/>
            <person name="Gui C."/>
            <person name="Meng S."/>
            <person name="Li G."/>
            <person name="Viehrig K."/>
            <person name="Ye F."/>
            <person name="Su P."/>
            <person name="Kiefer A.F."/>
            <person name="Nichols A."/>
            <person name="Cepeda A.J."/>
            <person name="Yan W."/>
            <person name="Fan B."/>
            <person name="Jiang Y."/>
            <person name="Adhikari A."/>
            <person name="Zheng C.-J."/>
            <person name="Schuster L."/>
            <person name="Cowan T.M."/>
            <person name="Smanski M.J."/>
            <person name="Chevrette M.G."/>
            <person name="De Carvalho L.P.S."/>
            <person name="Shen B."/>
        </authorList>
    </citation>
    <scope>NUCLEOTIDE SEQUENCE [LARGE SCALE GENOMIC DNA]</scope>
    <source>
        <strain evidence="1 2">NPDC000234</strain>
    </source>
</reference>
<name>A0ABV1X9I4_9ACTN</name>
<keyword evidence="2" id="KW-1185">Reference proteome</keyword>
<gene>
    <name evidence="1" type="ORF">ABT404_40490</name>
</gene>
<dbReference type="EMBL" id="JBEPEK010000470">
    <property type="protein sequence ID" value="MER7185673.1"/>
    <property type="molecule type" value="Genomic_DNA"/>
</dbReference>
<proteinExistence type="predicted"/>
<evidence type="ECO:0008006" key="3">
    <source>
        <dbReference type="Google" id="ProtNLM"/>
    </source>
</evidence>
<protein>
    <recommendedName>
        <fullName evidence="3">DUF4280 domain-containing protein</fullName>
    </recommendedName>
</protein>
<evidence type="ECO:0000313" key="1">
    <source>
        <dbReference type="EMBL" id="MER7185673.1"/>
    </source>
</evidence>